<protein>
    <submittedName>
        <fullName evidence="2">Uncharacterized protein</fullName>
    </submittedName>
</protein>
<reference evidence="2 3" key="1">
    <citation type="submission" date="2011-10" db="EMBL/GenBank/DDBJ databases">
        <title>The Genome Sequence of Actinomyces graevenitzii C83.</title>
        <authorList>
            <consortium name="The Broad Institute Genome Sequencing Platform"/>
            <consortium name="The Broad Institute Genome Sequencing Center for Infectious Disease"/>
            <person name="Earl A."/>
            <person name="Ward D."/>
            <person name="Feldgarden M."/>
            <person name="Gevers D."/>
            <person name="Sibley C.D."/>
            <person name="Field T.R."/>
            <person name="Grinwis M."/>
            <person name="Eshaghurshan C.S."/>
            <person name="Surette M.G."/>
            <person name="Young S.K."/>
            <person name="Zeng Q."/>
            <person name="Gargeya S."/>
            <person name="Fitzgerald M."/>
            <person name="Haas B."/>
            <person name="Abouelleil A."/>
            <person name="Alvarado L."/>
            <person name="Arachchi H.M."/>
            <person name="Berlin A."/>
            <person name="Brown A."/>
            <person name="Chapman S.B."/>
            <person name="Chen Z."/>
            <person name="Dunbar C."/>
            <person name="Freedman E."/>
            <person name="Gearin G."/>
            <person name="Goldberg J."/>
            <person name="Griggs A."/>
            <person name="Gujja S."/>
            <person name="Heiman D."/>
            <person name="Howarth C."/>
            <person name="Larson L."/>
            <person name="Lui A."/>
            <person name="MacDonald P.J.P."/>
            <person name="Montmayeur A."/>
            <person name="Murphy C."/>
            <person name="Neiman D."/>
            <person name="Pearson M."/>
            <person name="Priest M."/>
            <person name="Roberts A."/>
            <person name="Saif S."/>
            <person name="Shea T."/>
            <person name="Shenoy N."/>
            <person name="Sisk P."/>
            <person name="Stolte C."/>
            <person name="Sykes S."/>
            <person name="Wortman J."/>
            <person name="Nusbaum C."/>
            <person name="Birren B."/>
        </authorList>
    </citation>
    <scope>NUCLEOTIDE SEQUENCE [LARGE SCALE GENOMIC DNA]</scope>
    <source>
        <strain evidence="2 3">C83</strain>
    </source>
</reference>
<sequence>MAFLLSLEGVQRRGMVLPSRQVHDAGELTWAPAASVLVMPYALINPQYLHACEPGGVIRCGLQARLDVGPHGVPRGCQLSSQSCYGGSFEAQLSDRPADRPHTQTRPGCTHLLAVLQECHRLAGAFAAYPASLKPSDPHRDPGPGRVDHLHHHAPVALCDSAHNPGSPSAGCTTQHQAPEHLGCEPRSSDGSPPN</sequence>
<feature type="compositionally biased region" description="Basic and acidic residues" evidence="1">
    <location>
        <begin position="178"/>
        <end position="188"/>
    </location>
</feature>
<proteinExistence type="predicted"/>
<feature type="compositionally biased region" description="Polar residues" evidence="1">
    <location>
        <begin position="164"/>
        <end position="177"/>
    </location>
</feature>
<evidence type="ECO:0000313" key="2">
    <source>
        <dbReference type="EMBL" id="EHM89144.1"/>
    </source>
</evidence>
<comment type="caution">
    <text evidence="2">The sequence shown here is derived from an EMBL/GenBank/DDBJ whole genome shotgun (WGS) entry which is preliminary data.</text>
</comment>
<gene>
    <name evidence="2" type="ORF">HMPREF0045_00557</name>
</gene>
<evidence type="ECO:0000313" key="3">
    <source>
        <dbReference type="Proteomes" id="UP000003822"/>
    </source>
</evidence>
<dbReference type="HOGENOM" id="CLU_1393715_0_0_11"/>
<evidence type="ECO:0000256" key="1">
    <source>
        <dbReference type="SAM" id="MobiDB-lite"/>
    </source>
</evidence>
<keyword evidence="3" id="KW-1185">Reference proteome</keyword>
<dbReference type="Proteomes" id="UP000003822">
    <property type="component" value="Unassembled WGS sequence"/>
</dbReference>
<accession>G9PEG4</accession>
<name>G9PEG4_9ACTO</name>
<dbReference type="EMBL" id="ACRN01000002">
    <property type="protein sequence ID" value="EHM89144.1"/>
    <property type="molecule type" value="Genomic_DNA"/>
</dbReference>
<feature type="region of interest" description="Disordered" evidence="1">
    <location>
        <begin position="158"/>
        <end position="195"/>
    </location>
</feature>
<dbReference type="AlphaFoldDB" id="G9PEG4"/>
<organism evidence="2 3">
    <name type="scientific">Actinomyces graevenitzii C83</name>
    <dbReference type="NCBI Taxonomy" id="435830"/>
    <lineage>
        <taxon>Bacteria</taxon>
        <taxon>Bacillati</taxon>
        <taxon>Actinomycetota</taxon>
        <taxon>Actinomycetes</taxon>
        <taxon>Actinomycetales</taxon>
        <taxon>Actinomycetaceae</taxon>
        <taxon>Actinomyces</taxon>
    </lineage>
</organism>